<dbReference type="InterPro" id="IPR011990">
    <property type="entry name" value="TPR-like_helical_dom_sf"/>
</dbReference>
<dbReference type="Pfam" id="PF13374">
    <property type="entry name" value="TPR_10"/>
    <property type="match status" value="1"/>
</dbReference>
<dbReference type="OrthoDB" id="626167at2759"/>
<feature type="non-terminal residue" evidence="2">
    <location>
        <position position="1"/>
    </location>
</feature>
<dbReference type="Gene3D" id="1.25.40.10">
    <property type="entry name" value="Tetratricopeptide repeat domain"/>
    <property type="match status" value="1"/>
</dbReference>
<organism evidence="2 3">
    <name type="scientific">Glonium stellatum</name>
    <dbReference type="NCBI Taxonomy" id="574774"/>
    <lineage>
        <taxon>Eukaryota</taxon>
        <taxon>Fungi</taxon>
        <taxon>Dikarya</taxon>
        <taxon>Ascomycota</taxon>
        <taxon>Pezizomycotina</taxon>
        <taxon>Dothideomycetes</taxon>
        <taxon>Pleosporomycetidae</taxon>
        <taxon>Gloniales</taxon>
        <taxon>Gloniaceae</taxon>
        <taxon>Glonium</taxon>
    </lineage>
</organism>
<evidence type="ECO:0000256" key="1">
    <source>
        <dbReference type="PROSITE-ProRule" id="PRU00339"/>
    </source>
</evidence>
<evidence type="ECO:0000313" key="2">
    <source>
        <dbReference type="EMBL" id="OCL04944.1"/>
    </source>
</evidence>
<name>A0A8E2EU83_9PEZI</name>
<proteinExistence type="predicted"/>
<dbReference type="EMBL" id="KV750402">
    <property type="protein sequence ID" value="OCL04944.1"/>
    <property type="molecule type" value="Genomic_DNA"/>
</dbReference>
<gene>
    <name evidence="2" type="ORF">AOQ84DRAFT_367063</name>
</gene>
<feature type="repeat" description="TPR" evidence="1">
    <location>
        <begin position="209"/>
        <end position="242"/>
    </location>
</feature>
<evidence type="ECO:0000313" key="3">
    <source>
        <dbReference type="Proteomes" id="UP000250140"/>
    </source>
</evidence>
<dbReference type="AlphaFoldDB" id="A0A8E2EU83"/>
<accession>A0A8E2EU83</accession>
<sequence>GLIYEITLSTAGAYLEHVTMGFSEYLRLYKASWLKLHTTSPQLNHYEDRALYSTWQTTFDLIEQKNAASAKLLKLWAYFDREGVYFDLLRHANSTKDEWIQKLTEDELNFNMAVRLLCSFGLVDIDQSHQLQTGSGGYSIHSCVHSWTTFVLNQEWDKRLAQVALTCVASEIPMRDARDSQMLQRRLLQHASRQERLILGGKVDLEGMEWALYMLGILYADQGKLAEAEAMYSRALQGHKEALGPHVEL</sequence>
<dbReference type="PROSITE" id="PS50005">
    <property type="entry name" value="TPR"/>
    <property type="match status" value="1"/>
</dbReference>
<keyword evidence="3" id="KW-1185">Reference proteome</keyword>
<dbReference type="InterPro" id="IPR019734">
    <property type="entry name" value="TPR_rpt"/>
</dbReference>
<reference evidence="2 3" key="1">
    <citation type="journal article" date="2016" name="Nat. Commun.">
        <title>Ectomycorrhizal ecology is imprinted in the genome of the dominant symbiotic fungus Cenococcum geophilum.</title>
        <authorList>
            <consortium name="DOE Joint Genome Institute"/>
            <person name="Peter M."/>
            <person name="Kohler A."/>
            <person name="Ohm R.A."/>
            <person name="Kuo A."/>
            <person name="Krutzmann J."/>
            <person name="Morin E."/>
            <person name="Arend M."/>
            <person name="Barry K.W."/>
            <person name="Binder M."/>
            <person name="Choi C."/>
            <person name="Clum A."/>
            <person name="Copeland A."/>
            <person name="Grisel N."/>
            <person name="Haridas S."/>
            <person name="Kipfer T."/>
            <person name="LaButti K."/>
            <person name="Lindquist E."/>
            <person name="Lipzen A."/>
            <person name="Maire R."/>
            <person name="Meier B."/>
            <person name="Mihaltcheva S."/>
            <person name="Molinier V."/>
            <person name="Murat C."/>
            <person name="Poggeler S."/>
            <person name="Quandt C.A."/>
            <person name="Sperisen C."/>
            <person name="Tritt A."/>
            <person name="Tisserant E."/>
            <person name="Crous P.W."/>
            <person name="Henrissat B."/>
            <person name="Nehls U."/>
            <person name="Egli S."/>
            <person name="Spatafora J.W."/>
            <person name="Grigoriev I.V."/>
            <person name="Martin F.M."/>
        </authorList>
    </citation>
    <scope>NUCLEOTIDE SEQUENCE [LARGE SCALE GENOMIC DNA]</scope>
    <source>
        <strain evidence="2 3">CBS 207.34</strain>
    </source>
</reference>
<keyword evidence="1" id="KW-0802">TPR repeat</keyword>
<dbReference type="Proteomes" id="UP000250140">
    <property type="component" value="Unassembled WGS sequence"/>
</dbReference>
<protein>
    <submittedName>
        <fullName evidence="2">Uncharacterized protein</fullName>
    </submittedName>
</protein>